<feature type="domain" description="Heme-copper oxidase subunit III family profile" evidence="8">
    <location>
        <begin position="1"/>
        <end position="223"/>
    </location>
</feature>
<accession>A0A5B8L0N1</accession>
<dbReference type="AlphaFoldDB" id="A0A5B8L0N1"/>
<keyword evidence="10" id="KW-1185">Reference proteome</keyword>
<gene>
    <name evidence="9" type="ORF">FQ775_14305</name>
</gene>
<feature type="transmembrane region" description="Helical" evidence="7">
    <location>
        <begin position="158"/>
        <end position="178"/>
    </location>
</feature>
<dbReference type="InterPro" id="IPR035973">
    <property type="entry name" value="Cyt_c_oxidase_su3-like_sf"/>
</dbReference>
<dbReference type="KEGG" id="niy:FQ775_14305"/>
<dbReference type="RefSeq" id="WP_146300101.1">
    <property type="nucleotide sequence ID" value="NZ_CP042301.2"/>
</dbReference>
<evidence type="ECO:0000256" key="1">
    <source>
        <dbReference type="ARBA" id="ARBA00004141"/>
    </source>
</evidence>
<sequence length="234" mass="25892">MSVILVFLMVVLGVAGWWLLQQRITSKPWLEQGIPAAYPDGDVTHQPTAKIALVVFLAVVGALFALFASAYFMRMEYVDWQAPPFPRVLWLNTGILLLASIALHLAVMAARKGHQDTLRLALVTAALTTLAFLVGQLMAWRELSLEGYLLDGNPANSFFYLITGLHGLHIVGGIVALSRTTTSAFRGAHDEKLTLGVELCAMYWHFLFIVWLAMFVVLAGWASDFIAVCRQFLI</sequence>
<dbReference type="GO" id="GO:0019646">
    <property type="term" value="P:aerobic electron transport chain"/>
    <property type="evidence" value="ECO:0007669"/>
    <property type="project" value="InterPro"/>
</dbReference>
<evidence type="ECO:0000256" key="5">
    <source>
        <dbReference type="ARBA" id="ARBA00023136"/>
    </source>
</evidence>
<dbReference type="Pfam" id="PF00510">
    <property type="entry name" value="COX3"/>
    <property type="match status" value="1"/>
</dbReference>
<dbReference type="InterPro" id="IPR013833">
    <property type="entry name" value="Cyt_c_oxidase_su3_a-hlx"/>
</dbReference>
<dbReference type="PANTHER" id="PTHR11403">
    <property type="entry name" value="CYTOCHROME C OXIDASE SUBUNIT III"/>
    <property type="match status" value="1"/>
</dbReference>
<feature type="transmembrane region" description="Helical" evidence="7">
    <location>
        <begin position="51"/>
        <end position="73"/>
    </location>
</feature>
<evidence type="ECO:0000256" key="6">
    <source>
        <dbReference type="RuleBase" id="RU003376"/>
    </source>
</evidence>
<protein>
    <submittedName>
        <fullName evidence="9">Cytochrome-c oxidase</fullName>
    </submittedName>
</protein>
<comment type="similarity">
    <text evidence="2 6">Belongs to the cytochrome c oxidase subunit 3 family.</text>
</comment>
<keyword evidence="5 7" id="KW-0472">Membrane</keyword>
<dbReference type="InterPro" id="IPR024791">
    <property type="entry name" value="Cyt_c/ubiquinol_Oxase_su3"/>
</dbReference>
<comment type="subcellular location">
    <subcellularLocation>
        <location evidence="6">Cell membrane</location>
        <topology evidence="6">Multi-pass membrane protein</topology>
    </subcellularLocation>
    <subcellularLocation>
        <location evidence="1">Membrane</location>
        <topology evidence="1">Multi-pass membrane protein</topology>
    </subcellularLocation>
</comment>
<dbReference type="Proteomes" id="UP000321389">
    <property type="component" value="Chromosome"/>
</dbReference>
<evidence type="ECO:0000313" key="9">
    <source>
        <dbReference type="EMBL" id="QDZ01456.1"/>
    </source>
</evidence>
<dbReference type="Gene3D" id="1.20.120.80">
    <property type="entry name" value="Cytochrome c oxidase, subunit III, four-helix bundle"/>
    <property type="match status" value="1"/>
</dbReference>
<proteinExistence type="inferred from homology"/>
<feature type="transmembrane region" description="Helical" evidence="7">
    <location>
        <begin position="120"/>
        <end position="138"/>
    </location>
</feature>
<dbReference type="EMBL" id="CP042301">
    <property type="protein sequence ID" value="QDZ01456.1"/>
    <property type="molecule type" value="Genomic_DNA"/>
</dbReference>
<feature type="transmembrane region" description="Helical" evidence="7">
    <location>
        <begin position="199"/>
        <end position="222"/>
    </location>
</feature>
<name>A0A5B8L0N1_9HYPH</name>
<reference evidence="9" key="1">
    <citation type="submission" date="2020-04" db="EMBL/GenBank/DDBJ databases">
        <title>Nitratireductor sp. nov. isolated from mangrove soil.</title>
        <authorList>
            <person name="Ye Y."/>
        </authorList>
    </citation>
    <scope>NUCLEOTIDE SEQUENCE</scope>
    <source>
        <strain evidence="9">SY7</strain>
    </source>
</reference>
<evidence type="ECO:0000256" key="2">
    <source>
        <dbReference type="ARBA" id="ARBA00010581"/>
    </source>
</evidence>
<dbReference type="OrthoDB" id="9808200at2"/>
<keyword evidence="4 7" id="KW-1133">Transmembrane helix</keyword>
<dbReference type="PROSITE" id="PS50253">
    <property type="entry name" value="COX3"/>
    <property type="match status" value="1"/>
</dbReference>
<dbReference type="GO" id="GO:0004129">
    <property type="term" value="F:cytochrome-c oxidase activity"/>
    <property type="evidence" value="ECO:0007669"/>
    <property type="project" value="InterPro"/>
</dbReference>
<evidence type="ECO:0000256" key="4">
    <source>
        <dbReference type="ARBA" id="ARBA00022989"/>
    </source>
</evidence>
<evidence type="ECO:0000313" key="10">
    <source>
        <dbReference type="Proteomes" id="UP000321389"/>
    </source>
</evidence>
<dbReference type="PANTHER" id="PTHR11403:SF10">
    <property type="entry name" value="CYTOCHROME C OXIDASE"/>
    <property type="match status" value="1"/>
</dbReference>
<dbReference type="GO" id="GO:0005886">
    <property type="term" value="C:plasma membrane"/>
    <property type="evidence" value="ECO:0007669"/>
    <property type="project" value="UniProtKB-SubCell"/>
</dbReference>
<feature type="transmembrane region" description="Helical" evidence="7">
    <location>
        <begin position="88"/>
        <end position="108"/>
    </location>
</feature>
<feature type="transmembrane region" description="Helical" evidence="7">
    <location>
        <begin position="6"/>
        <end position="21"/>
    </location>
</feature>
<evidence type="ECO:0000256" key="7">
    <source>
        <dbReference type="SAM" id="Phobius"/>
    </source>
</evidence>
<evidence type="ECO:0000256" key="3">
    <source>
        <dbReference type="ARBA" id="ARBA00022692"/>
    </source>
</evidence>
<keyword evidence="3 6" id="KW-0812">Transmembrane</keyword>
<organism evidence="9 10">
    <name type="scientific">Nitratireductor mangrovi</name>
    <dbReference type="NCBI Taxonomy" id="2599600"/>
    <lineage>
        <taxon>Bacteria</taxon>
        <taxon>Pseudomonadati</taxon>
        <taxon>Pseudomonadota</taxon>
        <taxon>Alphaproteobacteria</taxon>
        <taxon>Hyphomicrobiales</taxon>
        <taxon>Phyllobacteriaceae</taxon>
        <taxon>Nitratireductor</taxon>
    </lineage>
</organism>
<evidence type="ECO:0000259" key="8">
    <source>
        <dbReference type="PROSITE" id="PS50253"/>
    </source>
</evidence>
<dbReference type="CDD" id="cd02865">
    <property type="entry name" value="Heme_Cu_Oxidase_III_2"/>
    <property type="match status" value="1"/>
</dbReference>
<dbReference type="InterPro" id="IPR000298">
    <property type="entry name" value="Cyt_c_oxidase-like_su3"/>
</dbReference>
<dbReference type="SUPFAM" id="SSF81452">
    <property type="entry name" value="Cytochrome c oxidase subunit III-like"/>
    <property type="match status" value="1"/>
</dbReference>